<name>A0A143BMP8_9BACT</name>
<dbReference type="eggNOG" id="ENOG50314QP">
    <property type="taxonomic scope" value="Bacteria"/>
</dbReference>
<sequence length="407" mass="41777">MTPRRFAGRVTSLAALALTVPSALAAQDRLIGTGAAGAGLTVETVRFGGDGFRQPSLVGGDSVKLRSIRQYSVPLTVAIPLGTSWTVDLQSAWASSEITFDDRTGAKRTASLSGPTDVRLRATGRLFNDGVVLTAGVNAPSGKTELTVRELTALRAVAAPALGLGAPPVGAGPSGTMGMVLARQVGGWAVALGGSYELRGTYQPVAAITAGSPSTDFQPGNVVRGSLGLDRLVGANRLSITAAADFYSDDVLQAPGASTRIATIKLGPIYTTDVQLQVAAPRVKELAFWVSNRFRTNYTRDGNEVDGTSGVYVDGGVRTSVPLSSVTDLFITGDGRYHSGLEINQGIATAGVVSAGATLGLSHTAGSFSLQPYFRAQAGSLRPRTSGTASSTSFVGGSAGLVIVTRF</sequence>
<dbReference type="AlphaFoldDB" id="A0A143BMP8"/>
<reference evidence="2 3" key="1">
    <citation type="journal article" date="2014" name="Proc. Natl. Acad. Sci. U.S.A.">
        <title>Functional type 2 photosynthetic reaction centers found in the rare bacterial phylum Gemmatimonadetes.</title>
        <authorList>
            <person name="Zeng Y."/>
            <person name="Feng F."/>
            <person name="Medova H."/>
            <person name="Dean J."/>
            <person name="Koblizek M."/>
        </authorList>
    </citation>
    <scope>NUCLEOTIDE SEQUENCE [LARGE SCALE GENOMIC DNA]</scope>
    <source>
        <strain evidence="2 3">AP64</strain>
    </source>
</reference>
<dbReference type="EMBL" id="CP011454">
    <property type="protein sequence ID" value="AMW06337.1"/>
    <property type="molecule type" value="Genomic_DNA"/>
</dbReference>
<organism evidence="2 3">
    <name type="scientific">Gemmatimonas phototrophica</name>
    <dbReference type="NCBI Taxonomy" id="1379270"/>
    <lineage>
        <taxon>Bacteria</taxon>
        <taxon>Pseudomonadati</taxon>
        <taxon>Gemmatimonadota</taxon>
        <taxon>Gemmatimonadia</taxon>
        <taxon>Gemmatimonadales</taxon>
        <taxon>Gemmatimonadaceae</taxon>
        <taxon>Gemmatimonas</taxon>
    </lineage>
</organism>
<proteinExistence type="predicted"/>
<feature type="signal peptide" evidence="1">
    <location>
        <begin position="1"/>
        <end position="25"/>
    </location>
</feature>
<keyword evidence="1" id="KW-0732">Signal</keyword>
<keyword evidence="3" id="KW-1185">Reference proteome</keyword>
<accession>A0A143BMP8</accession>
<dbReference type="Proteomes" id="UP000076404">
    <property type="component" value="Chromosome"/>
</dbReference>
<dbReference type="STRING" id="1379270.GEMMAAP_19220"/>
<evidence type="ECO:0000256" key="1">
    <source>
        <dbReference type="SAM" id="SignalP"/>
    </source>
</evidence>
<evidence type="ECO:0000313" key="3">
    <source>
        <dbReference type="Proteomes" id="UP000076404"/>
    </source>
</evidence>
<feature type="chain" id="PRO_5007506624" description="Outer membrane protein beta-barrel domain-containing protein" evidence="1">
    <location>
        <begin position="26"/>
        <end position="407"/>
    </location>
</feature>
<gene>
    <name evidence="2" type="ORF">GEMMAAP_19220</name>
</gene>
<protein>
    <recommendedName>
        <fullName evidence="4">Outer membrane protein beta-barrel domain-containing protein</fullName>
    </recommendedName>
</protein>
<dbReference type="KEGG" id="gph:GEMMAAP_19220"/>
<evidence type="ECO:0008006" key="4">
    <source>
        <dbReference type="Google" id="ProtNLM"/>
    </source>
</evidence>
<reference evidence="2 3" key="2">
    <citation type="journal article" date="2016" name="Environ. Microbiol. Rep.">
        <title>Metagenomic evidence for the presence of phototrophic Gemmatimonadetes bacteria in diverse environments.</title>
        <authorList>
            <person name="Zeng Y."/>
            <person name="Baumbach J."/>
            <person name="Barbosa E.G."/>
            <person name="Azevedo V."/>
            <person name="Zhang C."/>
            <person name="Koblizek M."/>
        </authorList>
    </citation>
    <scope>NUCLEOTIDE SEQUENCE [LARGE SCALE GENOMIC DNA]</scope>
    <source>
        <strain evidence="2 3">AP64</strain>
    </source>
</reference>
<evidence type="ECO:0000313" key="2">
    <source>
        <dbReference type="EMBL" id="AMW06337.1"/>
    </source>
</evidence>